<feature type="region of interest" description="Disordered" evidence="7">
    <location>
        <begin position="796"/>
        <end position="823"/>
    </location>
</feature>
<name>A0A7I8IAN5_SPIIN</name>
<comment type="catalytic activity">
    <reaction evidence="1">
        <text>S-ubiquitinyl-[E2 ubiquitin-conjugating enzyme]-L-cysteine + [acceptor protein]-L-lysine = [E2 ubiquitin-conjugating enzyme]-L-cysteine + N(6)-ubiquitinyl-[acceptor protein]-L-lysine.</text>
        <dbReference type="EC" id="2.3.2.26"/>
    </reaction>
</comment>
<keyword evidence="5 6" id="KW-0833">Ubl conjugation pathway</keyword>
<dbReference type="InterPro" id="IPR011989">
    <property type="entry name" value="ARM-like"/>
</dbReference>
<evidence type="ECO:0000256" key="4">
    <source>
        <dbReference type="ARBA" id="ARBA00022679"/>
    </source>
</evidence>
<dbReference type="Gene3D" id="3.30.2410.10">
    <property type="entry name" value="Hect, E3 ligase catalytic domain"/>
    <property type="match status" value="1"/>
</dbReference>
<dbReference type="Gene3D" id="3.90.1750.10">
    <property type="entry name" value="Hect, E3 ligase catalytic domains"/>
    <property type="match status" value="1"/>
</dbReference>
<organism evidence="9">
    <name type="scientific">Spirodela intermedia</name>
    <name type="common">Intermediate duckweed</name>
    <dbReference type="NCBI Taxonomy" id="51605"/>
    <lineage>
        <taxon>Eukaryota</taxon>
        <taxon>Viridiplantae</taxon>
        <taxon>Streptophyta</taxon>
        <taxon>Embryophyta</taxon>
        <taxon>Tracheophyta</taxon>
        <taxon>Spermatophyta</taxon>
        <taxon>Magnoliopsida</taxon>
        <taxon>Liliopsida</taxon>
        <taxon>Araceae</taxon>
        <taxon>Lemnoideae</taxon>
        <taxon>Spirodela</taxon>
    </lineage>
</organism>
<dbReference type="InterPro" id="IPR016024">
    <property type="entry name" value="ARM-type_fold"/>
</dbReference>
<keyword evidence="10" id="KW-1185">Reference proteome</keyword>
<accession>A0A7I8IAN5</accession>
<dbReference type="InterPro" id="IPR035983">
    <property type="entry name" value="Hect_E3_ubiquitin_ligase"/>
</dbReference>
<keyword evidence="4" id="KW-0808">Transferase</keyword>
<evidence type="ECO:0000313" key="9">
    <source>
        <dbReference type="EMBL" id="CAA2615035.1"/>
    </source>
</evidence>
<evidence type="ECO:0000256" key="1">
    <source>
        <dbReference type="ARBA" id="ARBA00000885"/>
    </source>
</evidence>
<evidence type="ECO:0000256" key="3">
    <source>
        <dbReference type="ARBA" id="ARBA00012485"/>
    </source>
</evidence>
<dbReference type="PANTHER" id="PTHR45670:SF10">
    <property type="entry name" value="E3 UBIQUITIN-PROTEIN LIGASE UPL4"/>
    <property type="match status" value="1"/>
</dbReference>
<feature type="active site" description="Glycyl thioester intermediate" evidence="6">
    <location>
        <position position="1461"/>
    </location>
</feature>
<dbReference type="Proteomes" id="UP001189122">
    <property type="component" value="Unassembled WGS sequence"/>
</dbReference>
<evidence type="ECO:0000256" key="2">
    <source>
        <dbReference type="ARBA" id="ARBA00006331"/>
    </source>
</evidence>
<dbReference type="EMBL" id="LR743588">
    <property type="protein sequence ID" value="CAA2615035.1"/>
    <property type="molecule type" value="Genomic_DNA"/>
</dbReference>
<feature type="domain" description="HECT" evidence="8">
    <location>
        <begin position="1132"/>
        <end position="1494"/>
    </location>
</feature>
<dbReference type="GO" id="GO:0061630">
    <property type="term" value="F:ubiquitin protein ligase activity"/>
    <property type="evidence" value="ECO:0007669"/>
    <property type="project" value="UniProtKB-EC"/>
</dbReference>
<feature type="compositionally biased region" description="Low complexity" evidence="7">
    <location>
        <begin position="23"/>
        <end position="34"/>
    </location>
</feature>
<dbReference type="PROSITE" id="PS50237">
    <property type="entry name" value="HECT"/>
    <property type="match status" value="1"/>
</dbReference>
<dbReference type="InterPro" id="IPR045322">
    <property type="entry name" value="HECTD1/TRIP12-like"/>
</dbReference>
<sequence length="1494" mass="167369">MDGRAKKRVESEEKYHAEKRACSSPGIRPSASSSSDHHTAELHMADSSSSVRSERGSLDGSSYSDGGDEDDEIDPYPYPGADQRQCYSYRGEGRYGYFPSTEKMESLLSSLDYDAGSSAHLAALTTFARCYRLVRRNLWLAGLESNPDIMLLAIRALTYLCDVLPMSAAAIVNHGALPVLCAHLTSIEYLDVAEQGIQALEKISRRQPVPCLRAGAIMACLAYIGFLTTSIQRVAVSTVANVCEKLPTDCSSFLMESIPALCNLLHYDDSKIVETSVVCLNRISANFLDCPESLDDMCKHDLINHCVRLISSCCQPSVSQTMSIDLMRILTRLASGSLLAFKELFQLNISTMLKGILETTDNYHIMFHSLRGNRNDSQVHEVLKLLTQLLPYSRNKEKGLEFVLAKEKILAQEPNFLHQLVKDILPILIQVVNIGASPCVCYGCVSLIESMVFLSSLETLLDSIEGINFSGNGIHDFLAALLKRRDNHVLSSSLKTVQILLERHYAAFVGLFIKEGVVYAVTHFKCRRMSPNLCLRPFSLHKKDSKCFCHVFDPRHSLSSQSGTCAVSEEAVLDLAKQIKSTYFKTVMANSETGLSDILQKLKISCSNLDDRVENNSKRDFCAQNEEYLARILMQVMEILNGEPLSTFEFIESRFMKSLANYLSNGVYFQAEVDDSDLENHFSVIFTRFRTFATICLLKSCQHWEGMLLKLLVRKLLSALATFDDFPIVSSLSYHHRYSYADIPCRGYTINPCLRVRFVSEDESVSKEYADNVLAVESSSSFDEIEGILWPRISGKQSGQLGESTGKGVGETGSKHSGGSKAHEDTYLAEECTEEMTPCQEHKKVIEFTVNQEFQHSVAEDASVTDEELVTCIRGSRSVSRVNGHDASPKLLFYLEGNKLIVSDVAVGPKFWSDVYRVTYKRIEHKQSVPKSSPTTGSKVTCERTLLSWPKHPFFSCILDGTLPCRLDKSKSSYDVLFLLKVLEGLNQVAHRISSYETIKAFANGRVSNTDDLKRTVSTVPRHEFLSSKLNEKLEEQMRDPLSASTGNIPPWYSRIMAVCPFLFSFETRWKYIRLTEFRAPRIQENLSRRWDSSIYSPNSGNNQRSHTGNVARKRFIVDRDCILDSASKIMSSQIYRDSILEVEYSGEVGTGLGPTLEFYTLVSREFQKVGLSMWRGDHSYVTTKEDSDSGHVVASLGLFPRPWSETRSSSNRISFNNVKNFALLGRIIAKALRDGRVLDLSFSKAFYKLMLQQELDVYDVQSFDPELGRTLLEFLAIVYRRKYIESASGKNAGTGSDLLYRGSRIEDLCLDFSLPGYSDYFFASGDNPEMVNIANLEEYVSLILDATIGSGISRQMEAFKSGFNEVFPLKALHIFSEDELERLLCGEQNSWTSDELLHHVKFDHGYSSSSQPVISSFLAVCDWGTSASPGGLASLNPKLTVVRKHCNDSTDMELPSVMTCANYLKLPAYSSKELLRERLLYAITEGQGSFHLS</sequence>
<evidence type="ECO:0000256" key="6">
    <source>
        <dbReference type="PROSITE-ProRule" id="PRU00104"/>
    </source>
</evidence>
<evidence type="ECO:0000256" key="7">
    <source>
        <dbReference type="SAM" id="MobiDB-lite"/>
    </source>
</evidence>
<dbReference type="GO" id="GO:0000209">
    <property type="term" value="P:protein polyubiquitination"/>
    <property type="evidence" value="ECO:0007669"/>
    <property type="project" value="TreeGrafter"/>
</dbReference>
<dbReference type="PANTHER" id="PTHR45670">
    <property type="entry name" value="E3 UBIQUITIN-PROTEIN LIGASE TRIP12"/>
    <property type="match status" value="1"/>
</dbReference>
<dbReference type="SUPFAM" id="SSF56204">
    <property type="entry name" value="Hect, E3 ligase catalytic domain"/>
    <property type="match status" value="1"/>
</dbReference>
<comment type="similarity">
    <text evidence="2">Belongs to the UPL family. K-HECT subfamily.</text>
</comment>
<dbReference type="Pfam" id="PF25579">
    <property type="entry name" value="TPR_TRIP12_N"/>
    <property type="match status" value="1"/>
</dbReference>
<dbReference type="SMART" id="SM00119">
    <property type="entry name" value="HECTc"/>
    <property type="match status" value="1"/>
</dbReference>
<feature type="compositionally biased region" description="Basic and acidic residues" evidence="7">
    <location>
        <begin position="35"/>
        <end position="44"/>
    </location>
</feature>
<feature type="region of interest" description="Disordered" evidence="7">
    <location>
        <begin position="1"/>
        <end position="84"/>
    </location>
</feature>
<gene>
    <name evidence="9" type="ORF">SI7747_01001397</name>
</gene>
<dbReference type="SUPFAM" id="SSF48371">
    <property type="entry name" value="ARM repeat"/>
    <property type="match status" value="1"/>
</dbReference>
<dbReference type="InterPro" id="IPR057948">
    <property type="entry name" value="TPR_TRIP12_N"/>
</dbReference>
<proteinExistence type="inferred from homology"/>
<dbReference type="EMBL" id="CACRZD030000001">
    <property type="protein sequence ID" value="CAA6654807.1"/>
    <property type="molecule type" value="Genomic_DNA"/>
</dbReference>
<evidence type="ECO:0000256" key="5">
    <source>
        <dbReference type="ARBA" id="ARBA00022786"/>
    </source>
</evidence>
<dbReference type="EC" id="2.3.2.26" evidence="3"/>
<dbReference type="Pfam" id="PF00632">
    <property type="entry name" value="HECT"/>
    <property type="match status" value="1"/>
</dbReference>
<evidence type="ECO:0000313" key="10">
    <source>
        <dbReference type="Proteomes" id="UP001189122"/>
    </source>
</evidence>
<dbReference type="GO" id="GO:0043161">
    <property type="term" value="P:proteasome-mediated ubiquitin-dependent protein catabolic process"/>
    <property type="evidence" value="ECO:0007669"/>
    <property type="project" value="TreeGrafter"/>
</dbReference>
<evidence type="ECO:0000259" key="8">
    <source>
        <dbReference type="PROSITE" id="PS50237"/>
    </source>
</evidence>
<reference evidence="9 10" key="1">
    <citation type="submission" date="2019-12" db="EMBL/GenBank/DDBJ databases">
        <authorList>
            <person name="Scholz U."/>
            <person name="Mascher M."/>
            <person name="Fiebig A."/>
        </authorList>
    </citation>
    <scope>NUCLEOTIDE SEQUENCE</scope>
</reference>
<dbReference type="InterPro" id="IPR000569">
    <property type="entry name" value="HECT_dom"/>
</dbReference>
<protein>
    <recommendedName>
        <fullName evidence="3">HECT-type E3 ubiquitin transferase</fullName>
        <ecNumber evidence="3">2.3.2.26</ecNumber>
    </recommendedName>
</protein>
<feature type="compositionally biased region" description="Basic and acidic residues" evidence="7">
    <location>
        <begin position="1"/>
        <end position="21"/>
    </location>
</feature>
<dbReference type="Gene3D" id="1.25.10.10">
    <property type="entry name" value="Leucine-rich Repeat Variant"/>
    <property type="match status" value="1"/>
</dbReference>